<feature type="domain" description="RRM" evidence="4">
    <location>
        <begin position="328"/>
        <end position="410"/>
    </location>
</feature>
<evidence type="ECO:0000259" key="4">
    <source>
        <dbReference type="PROSITE" id="PS50102"/>
    </source>
</evidence>
<dbReference type="AlphaFoldDB" id="A0A7R8UYA3"/>
<dbReference type="InterPro" id="IPR012677">
    <property type="entry name" value="Nucleotide-bd_a/b_plait_sf"/>
</dbReference>
<keyword evidence="6" id="KW-1185">Reference proteome</keyword>
<dbReference type="InParanoid" id="A0A7R8UYA3"/>
<evidence type="ECO:0000313" key="5">
    <source>
        <dbReference type="EMBL" id="CAD7088776.1"/>
    </source>
</evidence>
<dbReference type="GO" id="GO:0030626">
    <property type="term" value="F:U12 snRNA binding"/>
    <property type="evidence" value="ECO:0007669"/>
    <property type="project" value="TreeGrafter"/>
</dbReference>
<dbReference type="InterPro" id="IPR045164">
    <property type="entry name" value="RBM41/RNPC3"/>
</dbReference>
<dbReference type="InterPro" id="IPR000504">
    <property type="entry name" value="RRM_dom"/>
</dbReference>
<dbReference type="FunCoup" id="A0A7R8UYA3">
    <property type="interactions" value="913"/>
</dbReference>
<dbReference type="Pfam" id="PF00076">
    <property type="entry name" value="RRM_1"/>
    <property type="match status" value="1"/>
</dbReference>
<dbReference type="SMART" id="SM00360">
    <property type="entry name" value="RRM"/>
    <property type="match status" value="2"/>
</dbReference>
<gene>
    <name evidence="5" type="ORF">HERILL_LOCUS11371</name>
</gene>
<dbReference type="SUPFAM" id="SSF54928">
    <property type="entry name" value="RNA-binding domain, RBD"/>
    <property type="match status" value="2"/>
</dbReference>
<evidence type="ECO:0000256" key="2">
    <source>
        <dbReference type="PROSITE-ProRule" id="PRU00176"/>
    </source>
</evidence>
<dbReference type="PROSITE" id="PS50102">
    <property type="entry name" value="RRM"/>
    <property type="match status" value="1"/>
</dbReference>
<organism evidence="5 6">
    <name type="scientific">Hermetia illucens</name>
    <name type="common">Black soldier fly</name>
    <dbReference type="NCBI Taxonomy" id="343691"/>
    <lineage>
        <taxon>Eukaryota</taxon>
        <taxon>Metazoa</taxon>
        <taxon>Ecdysozoa</taxon>
        <taxon>Arthropoda</taxon>
        <taxon>Hexapoda</taxon>
        <taxon>Insecta</taxon>
        <taxon>Pterygota</taxon>
        <taxon>Neoptera</taxon>
        <taxon>Endopterygota</taxon>
        <taxon>Diptera</taxon>
        <taxon>Brachycera</taxon>
        <taxon>Stratiomyomorpha</taxon>
        <taxon>Stratiomyidae</taxon>
        <taxon>Hermetiinae</taxon>
        <taxon>Hermetia</taxon>
    </lineage>
</organism>
<protein>
    <recommendedName>
        <fullName evidence="4">RRM domain-containing protein</fullName>
    </recommendedName>
</protein>
<feature type="region of interest" description="Disordered" evidence="3">
    <location>
        <begin position="187"/>
        <end position="208"/>
    </location>
</feature>
<dbReference type="PANTHER" id="PTHR16105:SF0">
    <property type="entry name" value="RNA-BINDING REGION-CONTAINING PROTEIN 3"/>
    <property type="match status" value="1"/>
</dbReference>
<dbReference type="Gene3D" id="3.30.70.330">
    <property type="match status" value="2"/>
</dbReference>
<dbReference type="GO" id="GO:0005689">
    <property type="term" value="C:U12-type spliceosomal complex"/>
    <property type="evidence" value="ECO:0007669"/>
    <property type="project" value="TreeGrafter"/>
</dbReference>
<accession>A0A7R8UYA3</accession>
<dbReference type="InterPro" id="IPR035979">
    <property type="entry name" value="RBD_domain_sf"/>
</dbReference>
<dbReference type="OMA" id="HKNIGEE"/>
<dbReference type="GO" id="GO:0097157">
    <property type="term" value="F:pre-mRNA intronic binding"/>
    <property type="evidence" value="ECO:0007669"/>
    <property type="project" value="TreeGrafter"/>
</dbReference>
<evidence type="ECO:0000256" key="3">
    <source>
        <dbReference type="SAM" id="MobiDB-lite"/>
    </source>
</evidence>
<sequence length="411" mass="47012">MEQTQLLVKNIPNITQDIKDVLKNRFNVAAVRSYGRCRAVLHFLDERSATFALQSLHQSEFFGRILSVEYLGLRKQSAISQESEQPKQSPQVPEILKHLYATSIPHGFEQPPPPYLKYNYPPINRTILDSISIALLTNVKFYYQVLHLMNRMNLEPPFLPLIRPFVPPGEPCDAQTQTDKPESEKLLASDESELESDEEHTKVRVRKKRQPEIDNAVIKSKVRKIISSQLHEKHPPTASRKEERLEEVFEGDVRNLNRKISLNVSAVTLPKEDTSVHHENVENATVQAEGSPDVIPLIGVELSLNKIPESQWKDLPVFKNYQRGEKSNKLYIKNLSKDTSEDDLRQIYRRYVASDGDISIKLMLFGKMKGQAFVTFNSVGDEFNIVEKALDETNGYILKNKPMIVCFGKMS</sequence>
<evidence type="ECO:0000313" key="6">
    <source>
        <dbReference type="Proteomes" id="UP000594454"/>
    </source>
</evidence>
<dbReference type="GO" id="GO:0000398">
    <property type="term" value="P:mRNA splicing, via spliceosome"/>
    <property type="evidence" value="ECO:0007669"/>
    <property type="project" value="TreeGrafter"/>
</dbReference>
<evidence type="ECO:0000256" key="1">
    <source>
        <dbReference type="ARBA" id="ARBA00022884"/>
    </source>
</evidence>
<dbReference type="PANTHER" id="PTHR16105">
    <property type="entry name" value="RNA-BINDING REGION-CONTAINING PROTEIN 3"/>
    <property type="match status" value="1"/>
</dbReference>
<proteinExistence type="predicted"/>
<dbReference type="Proteomes" id="UP000594454">
    <property type="component" value="Chromosome 4"/>
</dbReference>
<keyword evidence="1 2" id="KW-0694">RNA-binding</keyword>
<reference evidence="5 6" key="1">
    <citation type="submission" date="2020-11" db="EMBL/GenBank/DDBJ databases">
        <authorList>
            <person name="Wallbank WR R."/>
            <person name="Pardo Diaz C."/>
            <person name="Kozak K."/>
            <person name="Martin S."/>
            <person name="Jiggins C."/>
            <person name="Moest M."/>
            <person name="Warren A I."/>
            <person name="Generalovic N T."/>
            <person name="Byers J.R.P. K."/>
            <person name="Montejo-Kovacevich G."/>
            <person name="Yen C E."/>
        </authorList>
    </citation>
    <scope>NUCLEOTIDE SEQUENCE [LARGE SCALE GENOMIC DNA]</scope>
</reference>
<dbReference type="EMBL" id="LR899012">
    <property type="protein sequence ID" value="CAD7088776.1"/>
    <property type="molecule type" value="Genomic_DNA"/>
</dbReference>
<name>A0A7R8UYA3_HERIL</name>
<dbReference type="OrthoDB" id="1914176at2759"/>